<comment type="caution">
    <text evidence="2">The sequence shown here is derived from an EMBL/GenBank/DDBJ whole genome shotgun (WGS) entry which is preliminary data.</text>
</comment>
<evidence type="ECO:0000313" key="3">
    <source>
        <dbReference type="Proteomes" id="UP000034982"/>
    </source>
</evidence>
<evidence type="ECO:0000256" key="1">
    <source>
        <dbReference type="SAM" id="SignalP"/>
    </source>
</evidence>
<reference evidence="2 3" key="1">
    <citation type="submission" date="2013-11" db="EMBL/GenBank/DDBJ databases">
        <title>Single cell genomics of uncultured Tannerella BU063 (oral taxon 286).</title>
        <authorList>
            <person name="Beall C.J."/>
            <person name="Campbell A.G."/>
            <person name="Griffen A.L."/>
            <person name="Podar M."/>
            <person name="Leys E.J."/>
        </authorList>
    </citation>
    <scope>NUCLEOTIDE SEQUENCE [LARGE SCALE GENOMIC DNA]</scope>
    <source>
        <strain evidence="2">Cell 1/3</strain>
    </source>
</reference>
<organism evidence="2 3">
    <name type="scientific">Tannerella sp. oral taxon BU063 isolate Cell 1/3</name>
    <dbReference type="NCBI Taxonomy" id="1411022"/>
    <lineage>
        <taxon>Bacteria</taxon>
        <taxon>Pseudomonadati</taxon>
        <taxon>Bacteroidota</taxon>
        <taxon>Bacteroidia</taxon>
        <taxon>Bacteroidales</taxon>
        <taxon>Tannerellaceae</taxon>
        <taxon>Tannerella</taxon>
    </lineage>
</organism>
<feature type="chain" id="PRO_5004814045" evidence="1">
    <location>
        <begin position="27"/>
        <end position="146"/>
    </location>
</feature>
<sequence>MRRSHGICRGVCAGCAGLAAFAAAFAQVALGLTAFTGAAGKKCAEVRDCLRRTLVSVEAEERFPERLKETSMNDFFSDESASMLSLMENFPERYKTQCFPESKTLFSYMTEGISHFRLLLSPAIQLENGLNKGEKVFNKCHHNKVR</sequence>
<dbReference type="Proteomes" id="UP000034982">
    <property type="component" value="Unassembled WGS sequence"/>
</dbReference>
<proteinExistence type="predicted"/>
<name>W2CN11_9BACT</name>
<accession>W2CN11</accession>
<dbReference type="AlphaFoldDB" id="W2CN11"/>
<feature type="signal peptide" evidence="1">
    <location>
        <begin position="1"/>
        <end position="26"/>
    </location>
</feature>
<protein>
    <submittedName>
        <fullName evidence="2">Uncharacterized protein</fullName>
    </submittedName>
</protein>
<dbReference type="EMBL" id="AYYE01000907">
    <property type="protein sequence ID" value="ETK08599.1"/>
    <property type="molecule type" value="Genomic_DNA"/>
</dbReference>
<evidence type="ECO:0000313" key="2">
    <source>
        <dbReference type="EMBL" id="ETK08599.1"/>
    </source>
</evidence>
<keyword evidence="1" id="KW-0732">Signal</keyword>
<gene>
    <name evidence="2" type="ORF">T230_06855</name>
</gene>